<dbReference type="EMBL" id="JABSTU010000003">
    <property type="protein sequence ID" value="KAH8036292.1"/>
    <property type="molecule type" value="Genomic_DNA"/>
</dbReference>
<protein>
    <submittedName>
        <fullName evidence="1">Uncharacterized protein</fullName>
    </submittedName>
</protein>
<name>A0A9J6EQ78_RHIMP</name>
<organism evidence="1 2">
    <name type="scientific">Rhipicephalus microplus</name>
    <name type="common">Cattle tick</name>
    <name type="synonym">Boophilus microplus</name>
    <dbReference type="NCBI Taxonomy" id="6941"/>
    <lineage>
        <taxon>Eukaryota</taxon>
        <taxon>Metazoa</taxon>
        <taxon>Ecdysozoa</taxon>
        <taxon>Arthropoda</taxon>
        <taxon>Chelicerata</taxon>
        <taxon>Arachnida</taxon>
        <taxon>Acari</taxon>
        <taxon>Parasitiformes</taxon>
        <taxon>Ixodida</taxon>
        <taxon>Ixodoidea</taxon>
        <taxon>Ixodidae</taxon>
        <taxon>Rhipicephalinae</taxon>
        <taxon>Rhipicephalus</taxon>
        <taxon>Boophilus</taxon>
    </lineage>
</organism>
<dbReference type="AlphaFoldDB" id="A0A9J6EQ78"/>
<reference evidence="1" key="1">
    <citation type="journal article" date="2020" name="Cell">
        <title>Large-Scale Comparative Analyses of Tick Genomes Elucidate Their Genetic Diversity and Vector Capacities.</title>
        <authorList>
            <consortium name="Tick Genome and Microbiome Consortium (TIGMIC)"/>
            <person name="Jia N."/>
            <person name="Wang J."/>
            <person name="Shi W."/>
            <person name="Du L."/>
            <person name="Sun Y."/>
            <person name="Zhan W."/>
            <person name="Jiang J.F."/>
            <person name="Wang Q."/>
            <person name="Zhang B."/>
            <person name="Ji P."/>
            <person name="Bell-Sakyi L."/>
            <person name="Cui X.M."/>
            <person name="Yuan T.T."/>
            <person name="Jiang B.G."/>
            <person name="Yang W.F."/>
            <person name="Lam T.T."/>
            <person name="Chang Q.C."/>
            <person name="Ding S.J."/>
            <person name="Wang X.J."/>
            <person name="Zhu J.G."/>
            <person name="Ruan X.D."/>
            <person name="Zhao L."/>
            <person name="Wei J.T."/>
            <person name="Ye R.Z."/>
            <person name="Que T.C."/>
            <person name="Du C.H."/>
            <person name="Zhou Y.H."/>
            <person name="Cheng J.X."/>
            <person name="Dai P.F."/>
            <person name="Guo W.B."/>
            <person name="Han X.H."/>
            <person name="Huang E.J."/>
            <person name="Li L.F."/>
            <person name="Wei W."/>
            <person name="Gao Y.C."/>
            <person name="Liu J.Z."/>
            <person name="Shao H.Z."/>
            <person name="Wang X."/>
            <person name="Wang C.C."/>
            <person name="Yang T.C."/>
            <person name="Huo Q.B."/>
            <person name="Li W."/>
            <person name="Chen H.Y."/>
            <person name="Chen S.E."/>
            <person name="Zhou L.G."/>
            <person name="Ni X.B."/>
            <person name="Tian J.H."/>
            <person name="Sheng Y."/>
            <person name="Liu T."/>
            <person name="Pan Y.S."/>
            <person name="Xia L.Y."/>
            <person name="Li J."/>
            <person name="Zhao F."/>
            <person name="Cao W.C."/>
        </authorList>
    </citation>
    <scope>NUCLEOTIDE SEQUENCE</scope>
    <source>
        <strain evidence="1">Rmic-2018</strain>
    </source>
</reference>
<proteinExistence type="predicted"/>
<evidence type="ECO:0000313" key="2">
    <source>
        <dbReference type="Proteomes" id="UP000821866"/>
    </source>
</evidence>
<evidence type="ECO:0000313" key="1">
    <source>
        <dbReference type="EMBL" id="KAH8036292.1"/>
    </source>
</evidence>
<accession>A0A9J6EQ78</accession>
<dbReference type="Proteomes" id="UP000821866">
    <property type="component" value="Chromosome 11"/>
</dbReference>
<keyword evidence="2" id="KW-1185">Reference proteome</keyword>
<reference evidence="1" key="2">
    <citation type="submission" date="2021-09" db="EMBL/GenBank/DDBJ databases">
        <authorList>
            <person name="Jia N."/>
            <person name="Wang J."/>
            <person name="Shi W."/>
            <person name="Du L."/>
            <person name="Sun Y."/>
            <person name="Zhan W."/>
            <person name="Jiang J."/>
            <person name="Wang Q."/>
            <person name="Zhang B."/>
            <person name="Ji P."/>
            <person name="Sakyi L.B."/>
            <person name="Cui X."/>
            <person name="Yuan T."/>
            <person name="Jiang B."/>
            <person name="Yang W."/>
            <person name="Lam T.T.-Y."/>
            <person name="Chang Q."/>
            <person name="Ding S."/>
            <person name="Wang X."/>
            <person name="Zhu J."/>
            <person name="Ruan X."/>
            <person name="Zhao L."/>
            <person name="Wei J."/>
            <person name="Que T."/>
            <person name="Du C."/>
            <person name="Cheng J."/>
            <person name="Dai P."/>
            <person name="Han X."/>
            <person name="Huang E."/>
            <person name="Gao Y."/>
            <person name="Liu J."/>
            <person name="Shao H."/>
            <person name="Ye R."/>
            <person name="Li L."/>
            <person name="Wei W."/>
            <person name="Wang X."/>
            <person name="Wang C."/>
            <person name="Huo Q."/>
            <person name="Li W."/>
            <person name="Guo W."/>
            <person name="Chen H."/>
            <person name="Chen S."/>
            <person name="Zhou L."/>
            <person name="Zhou L."/>
            <person name="Ni X."/>
            <person name="Tian J."/>
            <person name="Zhou Y."/>
            <person name="Sheng Y."/>
            <person name="Liu T."/>
            <person name="Pan Y."/>
            <person name="Xia L."/>
            <person name="Li J."/>
            <person name="Zhao F."/>
            <person name="Cao W."/>
        </authorList>
    </citation>
    <scope>NUCLEOTIDE SEQUENCE</scope>
    <source>
        <strain evidence="1">Rmic-2018</strain>
        <tissue evidence="1">Larvae</tissue>
    </source>
</reference>
<sequence>MLFSSSKEKALCTMTLLRGHLLPGTADPRYGIEWGPAPPLLIREGVRGAEGDSRDCTYCSLVRIRDWQQGHAKQVTAQEQTDGMVGLAMRKQPYANSFGSPNLAGAAVDFDARIGACTKNQTSEFGVSATSPASPDTSRLRVQTVASRDIDRRVIEKRQASKLVGVQACQARKT</sequence>
<gene>
    <name evidence="1" type="ORF">HPB51_023331</name>
</gene>
<comment type="caution">
    <text evidence="1">The sequence shown here is derived from an EMBL/GenBank/DDBJ whole genome shotgun (WGS) entry which is preliminary data.</text>
</comment>